<dbReference type="EMBL" id="JAQMLR010000014">
    <property type="protein sequence ID" value="MDB8739637.1"/>
    <property type="molecule type" value="Genomic_DNA"/>
</dbReference>
<proteinExistence type="predicted"/>
<dbReference type="EMBL" id="JAJBNC010000040">
    <property type="protein sequence ID" value="MCB5495400.1"/>
    <property type="molecule type" value="Genomic_DNA"/>
</dbReference>
<accession>A0A2N5NUN2</accession>
<reference evidence="4" key="3">
    <citation type="submission" date="2023-01" db="EMBL/GenBank/DDBJ databases">
        <title>Human gut microbiome strain richness.</title>
        <authorList>
            <person name="Chen-Liaw A."/>
        </authorList>
    </citation>
    <scope>NUCLEOTIDE SEQUENCE</scope>
    <source>
        <strain evidence="4">1001217st1_A9_1001217B_191108</strain>
    </source>
</reference>
<dbReference type="AlphaFoldDB" id="A0A2N5NUN2"/>
<dbReference type="Proteomes" id="UP001211731">
    <property type="component" value="Unassembled WGS sequence"/>
</dbReference>
<comment type="caution">
    <text evidence="4">The sequence shown here is derived from an EMBL/GenBank/DDBJ whole genome shotgun (WGS) entry which is preliminary data.</text>
</comment>
<evidence type="ECO:0000313" key="3">
    <source>
        <dbReference type="EMBL" id="MCZ0667927.1"/>
    </source>
</evidence>
<dbReference type="EMBL" id="JAPRAY010000013">
    <property type="protein sequence ID" value="MCZ0667927.1"/>
    <property type="molecule type" value="Genomic_DNA"/>
</dbReference>
<reference evidence="2" key="1">
    <citation type="submission" date="2021-10" db="EMBL/GenBank/DDBJ databases">
        <title>Collection of gut derived symbiotic bacterial strains cultured from healthy donors.</title>
        <authorList>
            <person name="Lin H."/>
            <person name="Littmann E."/>
            <person name="Claire K."/>
            <person name="Pamer E."/>
        </authorList>
    </citation>
    <scope>NUCLEOTIDE SEQUENCE</scope>
    <source>
        <strain evidence="2">MSK.23.4</strain>
    </source>
</reference>
<dbReference type="Proteomes" id="UP001297422">
    <property type="component" value="Unassembled WGS sequence"/>
</dbReference>
<evidence type="ECO:0000313" key="2">
    <source>
        <dbReference type="EMBL" id="MCB5495400.1"/>
    </source>
</evidence>
<dbReference type="Pfam" id="PF23343">
    <property type="entry name" value="REP_ORF2-G2P"/>
    <property type="match status" value="1"/>
</dbReference>
<reference evidence="3" key="2">
    <citation type="submission" date="2022-11" db="EMBL/GenBank/DDBJ databases">
        <title>Temperate bacteriophages infecting mucin-degrading bacterium Ruminococcus gnavus from the human gut.</title>
        <authorList>
            <person name="Buttimer C."/>
        </authorList>
    </citation>
    <scope>NUCLEOTIDE SEQUENCE</scope>
    <source>
        <strain evidence="3">CCUG 49994</strain>
    </source>
</reference>
<evidence type="ECO:0000259" key="1">
    <source>
        <dbReference type="Pfam" id="PF23343"/>
    </source>
</evidence>
<dbReference type="Proteomes" id="UP001079535">
    <property type="component" value="Unassembled WGS sequence"/>
</dbReference>
<organism evidence="4 5">
    <name type="scientific">Mediterraneibacter gnavus</name>
    <name type="common">Ruminococcus gnavus</name>
    <dbReference type="NCBI Taxonomy" id="33038"/>
    <lineage>
        <taxon>Bacteria</taxon>
        <taxon>Bacillati</taxon>
        <taxon>Bacillota</taxon>
        <taxon>Clostridia</taxon>
        <taxon>Lachnospirales</taxon>
        <taxon>Lachnospiraceae</taxon>
        <taxon>Mediterraneibacter</taxon>
    </lineage>
</organism>
<feature type="domain" description="Replication-associated protein ORF2/G2P" evidence="1">
    <location>
        <begin position="66"/>
        <end position="166"/>
    </location>
</feature>
<evidence type="ECO:0000313" key="4">
    <source>
        <dbReference type="EMBL" id="MDB8739637.1"/>
    </source>
</evidence>
<evidence type="ECO:0000313" key="5">
    <source>
        <dbReference type="Proteomes" id="UP001211731"/>
    </source>
</evidence>
<dbReference type="InterPro" id="IPR056906">
    <property type="entry name" value="ORF2/G2P_dom"/>
</dbReference>
<sequence>MYKQKSYDLGDIREVMEYHNGRYGAPGMPRMKKKKATPEQIRKTNQWNKERQCWRKMKLNFRENDYWVTLTYKLENRPQDMKEAAKDIRKWIQKVRTQYKKQEVELKWMLHTEIGSRGGVHHHLVINRIPDADLIMRRAWEKGGVHIDLLYDEGGLRKLAEYLSKTPDEENKLKESRYSCSRNLKIPVAEVKIYKRKTWKDEPKPPKGYYLDKETYHEGINPVTGYKYRRYILIRLNRRI</sequence>
<dbReference type="RefSeq" id="WP_101884805.1">
    <property type="nucleotide sequence ID" value="NZ_BAABSA010000003.1"/>
</dbReference>
<protein>
    <recommendedName>
        <fullName evidence="1">Replication-associated protein ORF2/G2P domain-containing protein</fullName>
    </recommendedName>
</protein>
<gene>
    <name evidence="2" type="ORF">LIQ10_16945</name>
    <name evidence="3" type="ORF">OZZ17_10275</name>
    <name evidence="4" type="ORF">PNU63_12785</name>
</gene>
<name>A0A2N5NUN2_MEDGN</name>